<proteinExistence type="predicted"/>
<evidence type="ECO:0000256" key="1">
    <source>
        <dbReference type="RuleBase" id="RU362114"/>
    </source>
</evidence>
<dbReference type="PANTHER" id="PTHR45740:SF2">
    <property type="entry name" value="POLY [ADP-RIBOSE] POLYMERASE"/>
    <property type="match status" value="1"/>
</dbReference>
<dbReference type="AlphaFoldDB" id="A0A8H6ZJV2"/>
<reference evidence="3" key="1">
    <citation type="submission" date="2020-05" db="EMBL/GenBank/DDBJ databases">
        <title>Mycena genomes resolve the evolution of fungal bioluminescence.</title>
        <authorList>
            <person name="Tsai I.J."/>
        </authorList>
    </citation>
    <scope>NUCLEOTIDE SEQUENCE</scope>
    <source>
        <strain evidence="3">160909Yilan</strain>
    </source>
</reference>
<dbReference type="GO" id="GO:1990404">
    <property type="term" value="F:NAD+-protein mono-ADP-ribosyltransferase activity"/>
    <property type="evidence" value="ECO:0007669"/>
    <property type="project" value="TreeGrafter"/>
</dbReference>
<keyword evidence="1" id="KW-0808">Transferase</keyword>
<evidence type="ECO:0000313" key="4">
    <source>
        <dbReference type="Proteomes" id="UP000623467"/>
    </source>
</evidence>
<name>A0A8H6ZJV2_9AGAR</name>
<dbReference type="EMBL" id="JACAZH010000001">
    <property type="protein sequence ID" value="KAF7378241.1"/>
    <property type="molecule type" value="Genomic_DNA"/>
</dbReference>
<evidence type="ECO:0000259" key="2">
    <source>
        <dbReference type="PROSITE" id="PS51059"/>
    </source>
</evidence>
<dbReference type="PANTHER" id="PTHR45740">
    <property type="entry name" value="POLY [ADP-RIBOSE] POLYMERASE"/>
    <property type="match status" value="1"/>
</dbReference>
<dbReference type="Pfam" id="PF00644">
    <property type="entry name" value="PARP"/>
    <property type="match status" value="1"/>
</dbReference>
<feature type="domain" description="PARP catalytic" evidence="2">
    <location>
        <begin position="1"/>
        <end position="230"/>
    </location>
</feature>
<organism evidence="3 4">
    <name type="scientific">Mycena sanguinolenta</name>
    <dbReference type="NCBI Taxonomy" id="230812"/>
    <lineage>
        <taxon>Eukaryota</taxon>
        <taxon>Fungi</taxon>
        <taxon>Dikarya</taxon>
        <taxon>Basidiomycota</taxon>
        <taxon>Agaricomycotina</taxon>
        <taxon>Agaricomycetes</taxon>
        <taxon>Agaricomycetidae</taxon>
        <taxon>Agaricales</taxon>
        <taxon>Marasmiineae</taxon>
        <taxon>Mycenaceae</taxon>
        <taxon>Mycena</taxon>
    </lineage>
</organism>
<dbReference type="InterPro" id="IPR012317">
    <property type="entry name" value="Poly(ADP-ribose)pol_cat_dom"/>
</dbReference>
<keyword evidence="1" id="KW-0520">NAD</keyword>
<dbReference type="EC" id="2.4.2.-" evidence="1"/>
<sequence>MGRSSDPPLVALSKGCPTYIQLKQYFEASWIHPNKPKPLVHAIFAIGIAEESLVPFLEYRASVGHCSMSGYGYCSFAGHANEHLLFHGTRQTCRLGDDERKPQLCKETSCSLCSIIRNSFDVSKCGKEHAFSRFGTGIYTTECSSKADDYSSGHPDPGFHTVLVNQVVVGNPLVQLRNARGITEPPSGYNSIVGVPGADLNYGETVVYDDNAIRPVYLIAYSTDYRYCWPGTPAIWPGTPPPWPGIPPPRPGIPPPWPFM</sequence>
<keyword evidence="4" id="KW-1185">Reference proteome</keyword>
<evidence type="ECO:0000313" key="3">
    <source>
        <dbReference type="EMBL" id="KAF7378241.1"/>
    </source>
</evidence>
<accession>A0A8H6ZJV2</accession>
<protein>
    <recommendedName>
        <fullName evidence="1">Poly [ADP-ribose] polymerase</fullName>
        <shortName evidence="1">PARP</shortName>
        <ecNumber evidence="1">2.4.2.-</ecNumber>
    </recommendedName>
</protein>
<keyword evidence="1" id="KW-0328">Glycosyltransferase</keyword>
<comment type="caution">
    <text evidence="3">The sequence shown here is derived from an EMBL/GenBank/DDBJ whole genome shotgun (WGS) entry which is preliminary data.</text>
</comment>
<dbReference type="PROSITE" id="PS51059">
    <property type="entry name" value="PARP_CATALYTIC"/>
    <property type="match status" value="1"/>
</dbReference>
<dbReference type="GO" id="GO:0005634">
    <property type="term" value="C:nucleus"/>
    <property type="evidence" value="ECO:0007669"/>
    <property type="project" value="TreeGrafter"/>
</dbReference>
<gene>
    <name evidence="3" type="ORF">MSAN_00249100</name>
</gene>
<dbReference type="InterPro" id="IPR051712">
    <property type="entry name" value="ARTD-AVP"/>
</dbReference>
<dbReference type="Gene3D" id="3.90.228.10">
    <property type="match status" value="1"/>
</dbReference>
<dbReference type="Proteomes" id="UP000623467">
    <property type="component" value="Unassembled WGS sequence"/>
</dbReference>
<dbReference type="SUPFAM" id="SSF56399">
    <property type="entry name" value="ADP-ribosylation"/>
    <property type="match status" value="1"/>
</dbReference>
<dbReference type="GO" id="GO:0003950">
    <property type="term" value="F:NAD+ poly-ADP-ribosyltransferase activity"/>
    <property type="evidence" value="ECO:0007669"/>
    <property type="project" value="UniProtKB-UniRule"/>
</dbReference>
<dbReference type="OrthoDB" id="9514740at2759"/>